<keyword evidence="6" id="KW-1185">Reference proteome</keyword>
<organism evidence="5 6">
    <name type="scientific">Forsythia ovata</name>
    <dbReference type="NCBI Taxonomy" id="205694"/>
    <lineage>
        <taxon>Eukaryota</taxon>
        <taxon>Viridiplantae</taxon>
        <taxon>Streptophyta</taxon>
        <taxon>Embryophyta</taxon>
        <taxon>Tracheophyta</taxon>
        <taxon>Spermatophyta</taxon>
        <taxon>Magnoliopsida</taxon>
        <taxon>eudicotyledons</taxon>
        <taxon>Gunneridae</taxon>
        <taxon>Pentapetalae</taxon>
        <taxon>asterids</taxon>
        <taxon>lamiids</taxon>
        <taxon>Lamiales</taxon>
        <taxon>Oleaceae</taxon>
        <taxon>Forsythieae</taxon>
        <taxon>Forsythia</taxon>
    </lineage>
</organism>
<dbReference type="PANTHER" id="PTHR14167:SF30">
    <property type="entry name" value="SH3 DOMAIN-CONTAINING PROTEIN 1"/>
    <property type="match status" value="1"/>
</dbReference>
<gene>
    <name evidence="5" type="ORF">Fot_09648</name>
</gene>
<feature type="domain" description="SH3" evidence="4">
    <location>
        <begin position="313"/>
        <end position="372"/>
    </location>
</feature>
<proteinExistence type="predicted"/>
<dbReference type="PANTHER" id="PTHR14167">
    <property type="entry name" value="SH3 DOMAIN-CONTAINING"/>
    <property type="match status" value="1"/>
</dbReference>
<dbReference type="Pfam" id="PF14604">
    <property type="entry name" value="SH3_9"/>
    <property type="match status" value="1"/>
</dbReference>
<dbReference type="InterPro" id="IPR027267">
    <property type="entry name" value="AH/BAR_dom_sf"/>
</dbReference>
<evidence type="ECO:0000259" key="4">
    <source>
        <dbReference type="PROSITE" id="PS50002"/>
    </source>
</evidence>
<dbReference type="Gene3D" id="2.30.30.40">
    <property type="entry name" value="SH3 Domains"/>
    <property type="match status" value="1"/>
</dbReference>
<dbReference type="SUPFAM" id="SSF50044">
    <property type="entry name" value="SH3-domain"/>
    <property type="match status" value="1"/>
</dbReference>
<evidence type="ECO:0000313" key="5">
    <source>
        <dbReference type="EMBL" id="KAL2548118.1"/>
    </source>
</evidence>
<comment type="caution">
    <text evidence="5">The sequence shown here is derived from an EMBL/GenBank/DDBJ whole genome shotgun (WGS) entry which is preliminary data.</text>
</comment>
<sequence length="385" mass="42729">MVGTKVQKRRKLISAAKMEAIKKQASKLREQVAKQQQAILRQLGQLGQEAVMIDEAGIQCHQQLQNLYKSTRAAKHFQKDIVRGVEGFISTGKKQTEIARKLAEDCCKYGIENQDADIPLARAALDFGTSHASMEDQRETMLGILGYQVSEPLRASINGAPLEDARHLTHCYDKMHQEFEIQAAEVIRRQSKSRDSSAESIMKLKSAETKLSELKSSMLALGREATAAMLSVEDQQQYITFQKLLTMVNAERCYHQNVVSILEKLHCEMNLEEQLNDSSPKSEIPPREVNVPGANKDTASNGSGGQQNEDKNDAFFIAKVVHSFDAQADGELSLGVDDYVVVRQLASNGWSEGECNGNAGWFPSAYVEKVEKIPVSKISEDDTPL</sequence>
<reference evidence="6" key="1">
    <citation type="submission" date="2024-07" db="EMBL/GenBank/DDBJ databases">
        <title>Two chromosome-level genome assemblies of Korean endemic species Abeliophyllum distichum and Forsythia ovata (Oleaceae).</title>
        <authorList>
            <person name="Jang H."/>
        </authorList>
    </citation>
    <scope>NUCLEOTIDE SEQUENCE [LARGE SCALE GENOMIC DNA]</scope>
</reference>
<dbReference type="EMBL" id="JBFOLJ010000003">
    <property type="protein sequence ID" value="KAL2548118.1"/>
    <property type="molecule type" value="Genomic_DNA"/>
</dbReference>
<evidence type="ECO:0000256" key="1">
    <source>
        <dbReference type="ARBA" id="ARBA00022443"/>
    </source>
</evidence>
<dbReference type="SMART" id="SM00326">
    <property type="entry name" value="SH3"/>
    <property type="match status" value="1"/>
</dbReference>
<dbReference type="Gene3D" id="1.20.1270.60">
    <property type="entry name" value="Arfaptin homology (AH) domain/BAR domain"/>
    <property type="match status" value="1"/>
</dbReference>
<name>A0ABD1WHC7_9LAMI</name>
<protein>
    <submittedName>
        <fullName evidence="5">SH3 domain-containing protein</fullName>
    </submittedName>
</protein>
<dbReference type="SUPFAM" id="SSF103657">
    <property type="entry name" value="BAR/IMD domain-like"/>
    <property type="match status" value="1"/>
</dbReference>
<dbReference type="Proteomes" id="UP001604277">
    <property type="component" value="Unassembled WGS sequence"/>
</dbReference>
<evidence type="ECO:0000313" key="6">
    <source>
        <dbReference type="Proteomes" id="UP001604277"/>
    </source>
</evidence>
<accession>A0ABD1WHC7</accession>
<dbReference type="InterPro" id="IPR001452">
    <property type="entry name" value="SH3_domain"/>
</dbReference>
<dbReference type="InterPro" id="IPR036028">
    <property type="entry name" value="SH3-like_dom_sf"/>
</dbReference>
<evidence type="ECO:0000256" key="2">
    <source>
        <dbReference type="PROSITE-ProRule" id="PRU00192"/>
    </source>
</evidence>
<evidence type="ECO:0000256" key="3">
    <source>
        <dbReference type="SAM" id="MobiDB-lite"/>
    </source>
</evidence>
<dbReference type="AlphaFoldDB" id="A0ABD1WHC7"/>
<feature type="region of interest" description="Disordered" evidence="3">
    <location>
        <begin position="273"/>
        <end position="308"/>
    </location>
</feature>
<keyword evidence="1 2" id="KW-0728">SH3 domain</keyword>
<dbReference type="InterPro" id="IPR050384">
    <property type="entry name" value="Endophilin_SH3RF"/>
</dbReference>
<dbReference type="PROSITE" id="PS50002">
    <property type="entry name" value="SH3"/>
    <property type="match status" value="1"/>
</dbReference>